<sequence length="48" mass="5443">MAQEMLYCQAKDIQYPGRSTGHIRRASDIVGNDLLVQKAIAKYYGLKK</sequence>
<dbReference type="EMBL" id="JBHSEC010000019">
    <property type="protein sequence ID" value="MFC4410590.1"/>
    <property type="molecule type" value="Genomic_DNA"/>
</dbReference>
<dbReference type="Proteomes" id="UP001595817">
    <property type="component" value="Unassembled WGS sequence"/>
</dbReference>
<organism evidence="1 2">
    <name type="scientific">Chungangia koreensis</name>
    <dbReference type="NCBI Taxonomy" id="752657"/>
    <lineage>
        <taxon>Bacteria</taxon>
        <taxon>Bacillati</taxon>
        <taxon>Bacillota</taxon>
        <taxon>Bacilli</taxon>
        <taxon>Lactobacillales</taxon>
        <taxon>Chungangia</taxon>
    </lineage>
</organism>
<name>A0ABV8X6L0_9LACT</name>
<reference evidence="2" key="1">
    <citation type="journal article" date="2019" name="Int. J. Syst. Evol. Microbiol.">
        <title>The Global Catalogue of Microorganisms (GCM) 10K type strain sequencing project: providing services to taxonomists for standard genome sequencing and annotation.</title>
        <authorList>
            <consortium name="The Broad Institute Genomics Platform"/>
            <consortium name="The Broad Institute Genome Sequencing Center for Infectious Disease"/>
            <person name="Wu L."/>
            <person name="Ma J."/>
        </authorList>
    </citation>
    <scope>NUCLEOTIDE SEQUENCE [LARGE SCALE GENOMIC DNA]</scope>
    <source>
        <strain evidence="2">CCUG 59778</strain>
    </source>
</reference>
<accession>A0ABV8X6L0</accession>
<protein>
    <submittedName>
        <fullName evidence="1">Uncharacterized protein</fullName>
    </submittedName>
</protein>
<evidence type="ECO:0000313" key="2">
    <source>
        <dbReference type="Proteomes" id="UP001595817"/>
    </source>
</evidence>
<keyword evidence="2" id="KW-1185">Reference proteome</keyword>
<gene>
    <name evidence="1" type="ORF">ACFOZY_09215</name>
</gene>
<proteinExistence type="predicted"/>
<evidence type="ECO:0000313" key="1">
    <source>
        <dbReference type="EMBL" id="MFC4410590.1"/>
    </source>
</evidence>
<comment type="caution">
    <text evidence="1">The sequence shown here is derived from an EMBL/GenBank/DDBJ whole genome shotgun (WGS) entry which is preliminary data.</text>
</comment>
<dbReference type="RefSeq" id="WP_378154604.1">
    <property type="nucleotide sequence ID" value="NZ_JBHSEC010000019.1"/>
</dbReference>